<dbReference type="AlphaFoldDB" id="A0AA39PAS8"/>
<sequence length="256" mass="28343">MYMLIQINDGHRHIHWNSCYYIADFMLKRIAVFNKCWPIRRAIVILIILLHALATISFSVEWLIICSAFIENGGNLLTVYHMLIDSTSKAVTLRGITASISTILVDSYMIWCCWMVWGQHWAAVLLPILSLIVGTVSKILSVYFTNIKSPSAEIFLLLYPFSTLATTLCGQGYLDVIASITKVVAPTLLIGRAAAGHTQPNDEGGGSTVSSLHFQAPLEVGTMSFQESTTESAVLETDMEAQWQQLDELVVTVEAV</sequence>
<keyword evidence="1" id="KW-0472">Membrane</keyword>
<evidence type="ECO:0000313" key="3">
    <source>
        <dbReference type="Proteomes" id="UP001175227"/>
    </source>
</evidence>
<keyword evidence="1" id="KW-1133">Transmembrane helix</keyword>
<gene>
    <name evidence="2" type="ORF">IW261DRAFT_1593146</name>
</gene>
<evidence type="ECO:0000313" key="2">
    <source>
        <dbReference type="EMBL" id="KAK0480798.1"/>
    </source>
</evidence>
<keyword evidence="1" id="KW-0812">Transmembrane</keyword>
<name>A0AA39PAS8_9AGAR</name>
<feature type="transmembrane region" description="Helical" evidence="1">
    <location>
        <begin position="95"/>
        <end position="117"/>
    </location>
</feature>
<dbReference type="EMBL" id="JAUEPR010000009">
    <property type="protein sequence ID" value="KAK0480798.1"/>
    <property type="molecule type" value="Genomic_DNA"/>
</dbReference>
<accession>A0AA39PAS8</accession>
<comment type="caution">
    <text evidence="2">The sequence shown here is derived from an EMBL/GenBank/DDBJ whole genome shotgun (WGS) entry which is preliminary data.</text>
</comment>
<proteinExistence type="predicted"/>
<evidence type="ECO:0000256" key="1">
    <source>
        <dbReference type="SAM" id="Phobius"/>
    </source>
</evidence>
<reference evidence="2" key="1">
    <citation type="submission" date="2023-06" db="EMBL/GenBank/DDBJ databases">
        <authorList>
            <consortium name="Lawrence Berkeley National Laboratory"/>
            <person name="Ahrendt S."/>
            <person name="Sahu N."/>
            <person name="Indic B."/>
            <person name="Wong-Bajracharya J."/>
            <person name="Merenyi Z."/>
            <person name="Ke H.-M."/>
            <person name="Monk M."/>
            <person name="Kocsube S."/>
            <person name="Drula E."/>
            <person name="Lipzen A."/>
            <person name="Balint B."/>
            <person name="Henrissat B."/>
            <person name="Andreopoulos B."/>
            <person name="Martin F.M."/>
            <person name="Harder C.B."/>
            <person name="Rigling D."/>
            <person name="Ford K.L."/>
            <person name="Foster G.D."/>
            <person name="Pangilinan J."/>
            <person name="Papanicolaou A."/>
            <person name="Barry K."/>
            <person name="LaButti K."/>
            <person name="Viragh M."/>
            <person name="Koriabine M."/>
            <person name="Yan M."/>
            <person name="Riley R."/>
            <person name="Champramary S."/>
            <person name="Plett K.L."/>
            <person name="Tsai I.J."/>
            <person name="Slot J."/>
            <person name="Sipos G."/>
            <person name="Plett J."/>
            <person name="Nagy L.G."/>
            <person name="Grigoriev I.V."/>
        </authorList>
    </citation>
    <scope>NUCLEOTIDE SEQUENCE</scope>
    <source>
        <strain evidence="2">ICMP 16352</strain>
    </source>
</reference>
<feature type="transmembrane region" description="Helical" evidence="1">
    <location>
        <begin position="156"/>
        <end position="174"/>
    </location>
</feature>
<keyword evidence="3" id="KW-1185">Reference proteome</keyword>
<protein>
    <submittedName>
        <fullName evidence="2">Uncharacterized protein</fullName>
    </submittedName>
</protein>
<organism evidence="2 3">
    <name type="scientific">Armillaria novae-zelandiae</name>
    <dbReference type="NCBI Taxonomy" id="153914"/>
    <lineage>
        <taxon>Eukaryota</taxon>
        <taxon>Fungi</taxon>
        <taxon>Dikarya</taxon>
        <taxon>Basidiomycota</taxon>
        <taxon>Agaricomycotina</taxon>
        <taxon>Agaricomycetes</taxon>
        <taxon>Agaricomycetidae</taxon>
        <taxon>Agaricales</taxon>
        <taxon>Marasmiineae</taxon>
        <taxon>Physalacriaceae</taxon>
        <taxon>Armillaria</taxon>
    </lineage>
</organism>
<feature type="transmembrane region" description="Helical" evidence="1">
    <location>
        <begin position="38"/>
        <end position="56"/>
    </location>
</feature>
<feature type="transmembrane region" description="Helical" evidence="1">
    <location>
        <begin position="123"/>
        <end position="144"/>
    </location>
</feature>
<dbReference type="Proteomes" id="UP001175227">
    <property type="component" value="Unassembled WGS sequence"/>
</dbReference>